<proteinExistence type="inferred from homology"/>
<gene>
    <name evidence="7" type="ORF">VFH_I010200</name>
</gene>
<reference evidence="7 8" key="1">
    <citation type="submission" date="2023-01" db="EMBL/GenBank/DDBJ databases">
        <authorList>
            <person name="Kreplak J."/>
        </authorList>
    </citation>
    <scope>NUCLEOTIDE SEQUENCE [LARGE SCALE GENOMIC DNA]</scope>
</reference>
<organism evidence="7 8">
    <name type="scientific">Vicia faba</name>
    <name type="common">Broad bean</name>
    <name type="synonym">Faba vulgaris</name>
    <dbReference type="NCBI Taxonomy" id="3906"/>
    <lineage>
        <taxon>Eukaryota</taxon>
        <taxon>Viridiplantae</taxon>
        <taxon>Streptophyta</taxon>
        <taxon>Embryophyta</taxon>
        <taxon>Tracheophyta</taxon>
        <taxon>Spermatophyta</taxon>
        <taxon>Magnoliopsida</taxon>
        <taxon>eudicotyledons</taxon>
        <taxon>Gunneridae</taxon>
        <taxon>Pentapetalae</taxon>
        <taxon>rosids</taxon>
        <taxon>fabids</taxon>
        <taxon>Fabales</taxon>
        <taxon>Fabaceae</taxon>
        <taxon>Papilionoideae</taxon>
        <taxon>50 kb inversion clade</taxon>
        <taxon>NPAAA clade</taxon>
        <taxon>Hologalegina</taxon>
        <taxon>IRL clade</taxon>
        <taxon>Fabeae</taxon>
        <taxon>Vicia</taxon>
    </lineage>
</organism>
<keyword evidence="3 6" id="KW-0713">Self-incompatibility</keyword>
<sequence>MYYTTMMVSSSKIVFFVPMLLTILVALQVTNGEYKYEAFFPKVEVVIRNNMSGTPAGLHCKDKDHDDGFHRIDYGEAHTFSAMYVPLLGRALWFCRFKWGEFEFQRQYRYFDIFVQKRDLHICPAHCYWSINEYGPCRICETTFECYPWNDENNALNV</sequence>
<evidence type="ECO:0000313" key="8">
    <source>
        <dbReference type="Proteomes" id="UP001157006"/>
    </source>
</evidence>
<keyword evidence="4 6" id="KW-0964">Secreted</keyword>
<evidence type="ECO:0000256" key="2">
    <source>
        <dbReference type="ARBA" id="ARBA00005581"/>
    </source>
</evidence>
<comment type="similarity">
    <text evidence="2 6">Belongs to the plant self-incompatibility (S1) protein family.</text>
</comment>
<accession>A0AAV0Z061</accession>
<protein>
    <recommendedName>
        <fullName evidence="6">S-protein homolog</fullName>
    </recommendedName>
</protein>
<evidence type="ECO:0000256" key="6">
    <source>
        <dbReference type="RuleBase" id="RU367044"/>
    </source>
</evidence>
<dbReference type="Pfam" id="PF05938">
    <property type="entry name" value="Self-incomp_S1"/>
    <property type="match status" value="1"/>
</dbReference>
<dbReference type="InterPro" id="IPR010264">
    <property type="entry name" value="Self-incomp_S1"/>
</dbReference>
<evidence type="ECO:0000256" key="4">
    <source>
        <dbReference type="ARBA" id="ARBA00022525"/>
    </source>
</evidence>
<evidence type="ECO:0000313" key="7">
    <source>
        <dbReference type="EMBL" id="CAI8591845.1"/>
    </source>
</evidence>
<evidence type="ECO:0000256" key="1">
    <source>
        <dbReference type="ARBA" id="ARBA00004613"/>
    </source>
</evidence>
<dbReference type="PANTHER" id="PTHR31232:SF43">
    <property type="entry name" value="S-PROTEIN HOMOLOG 29-RELATED"/>
    <property type="match status" value="1"/>
</dbReference>
<dbReference type="GO" id="GO:0005576">
    <property type="term" value="C:extracellular region"/>
    <property type="evidence" value="ECO:0007669"/>
    <property type="project" value="UniProtKB-SubCell"/>
</dbReference>
<evidence type="ECO:0000256" key="5">
    <source>
        <dbReference type="ARBA" id="ARBA00022729"/>
    </source>
</evidence>
<dbReference type="GO" id="GO:0060320">
    <property type="term" value="P:rejection of self pollen"/>
    <property type="evidence" value="ECO:0007669"/>
    <property type="project" value="UniProtKB-KW"/>
</dbReference>
<evidence type="ECO:0000256" key="3">
    <source>
        <dbReference type="ARBA" id="ARBA00022471"/>
    </source>
</evidence>
<feature type="signal peptide" evidence="6">
    <location>
        <begin position="1"/>
        <end position="32"/>
    </location>
</feature>
<name>A0AAV0Z061_VICFA</name>
<keyword evidence="5 6" id="KW-0732">Signal</keyword>
<feature type="chain" id="PRO_5043099755" description="S-protein homolog" evidence="6">
    <location>
        <begin position="33"/>
        <end position="158"/>
    </location>
</feature>
<dbReference type="AlphaFoldDB" id="A0AAV0Z061"/>
<keyword evidence="8" id="KW-1185">Reference proteome</keyword>
<dbReference type="Proteomes" id="UP001157006">
    <property type="component" value="Chromosome 1S"/>
</dbReference>
<dbReference type="EMBL" id="OX451735">
    <property type="protein sequence ID" value="CAI8591845.1"/>
    <property type="molecule type" value="Genomic_DNA"/>
</dbReference>
<dbReference type="PANTHER" id="PTHR31232">
    <property type="match status" value="1"/>
</dbReference>
<comment type="subcellular location">
    <subcellularLocation>
        <location evidence="1 6">Secreted</location>
    </subcellularLocation>
</comment>